<keyword evidence="1" id="KW-0732">Signal</keyword>
<organism evidence="2 3">
    <name type="scientific">Portunus trituberculatus</name>
    <name type="common">Swimming crab</name>
    <name type="synonym">Neptunus trituberculatus</name>
    <dbReference type="NCBI Taxonomy" id="210409"/>
    <lineage>
        <taxon>Eukaryota</taxon>
        <taxon>Metazoa</taxon>
        <taxon>Ecdysozoa</taxon>
        <taxon>Arthropoda</taxon>
        <taxon>Crustacea</taxon>
        <taxon>Multicrustacea</taxon>
        <taxon>Malacostraca</taxon>
        <taxon>Eumalacostraca</taxon>
        <taxon>Eucarida</taxon>
        <taxon>Decapoda</taxon>
        <taxon>Pleocyemata</taxon>
        <taxon>Brachyura</taxon>
        <taxon>Eubrachyura</taxon>
        <taxon>Portunoidea</taxon>
        <taxon>Portunidae</taxon>
        <taxon>Portuninae</taxon>
        <taxon>Portunus</taxon>
    </lineage>
</organism>
<evidence type="ECO:0008006" key="4">
    <source>
        <dbReference type="Google" id="ProtNLM"/>
    </source>
</evidence>
<feature type="signal peptide" evidence="1">
    <location>
        <begin position="1"/>
        <end position="17"/>
    </location>
</feature>
<keyword evidence="3" id="KW-1185">Reference proteome</keyword>
<comment type="caution">
    <text evidence="2">The sequence shown here is derived from an EMBL/GenBank/DDBJ whole genome shotgun (WGS) entry which is preliminary data.</text>
</comment>
<name>A0A5B7DBI8_PORTR</name>
<gene>
    <name evidence="2" type="ORF">E2C01_011372</name>
</gene>
<dbReference type="EMBL" id="VSRR010000684">
    <property type="protein sequence ID" value="MPC18486.1"/>
    <property type="molecule type" value="Genomic_DNA"/>
</dbReference>
<protein>
    <recommendedName>
        <fullName evidence="4">Secreted protein</fullName>
    </recommendedName>
</protein>
<accession>A0A5B7DBI8</accession>
<evidence type="ECO:0000313" key="2">
    <source>
        <dbReference type="EMBL" id="MPC18486.1"/>
    </source>
</evidence>
<dbReference type="AlphaFoldDB" id="A0A5B7DBI8"/>
<proteinExistence type="predicted"/>
<dbReference type="Proteomes" id="UP000324222">
    <property type="component" value="Unassembled WGS sequence"/>
</dbReference>
<sequence>MRAFRWGGVALWAAVRGHMTSWTSWLTVVTSAVDQHRHLTDQRLWSGVNPSLVWGPALENHREEWMDYCASNPLLHRYFHRDFDCRPKQSEGADELRPMENKGP</sequence>
<evidence type="ECO:0000313" key="3">
    <source>
        <dbReference type="Proteomes" id="UP000324222"/>
    </source>
</evidence>
<feature type="chain" id="PRO_5022994781" description="Secreted protein" evidence="1">
    <location>
        <begin position="18"/>
        <end position="104"/>
    </location>
</feature>
<evidence type="ECO:0000256" key="1">
    <source>
        <dbReference type="SAM" id="SignalP"/>
    </source>
</evidence>
<reference evidence="2 3" key="1">
    <citation type="submission" date="2019-05" db="EMBL/GenBank/DDBJ databases">
        <title>Another draft genome of Portunus trituberculatus and its Hox gene families provides insights of decapod evolution.</title>
        <authorList>
            <person name="Jeong J.-H."/>
            <person name="Song I."/>
            <person name="Kim S."/>
            <person name="Choi T."/>
            <person name="Kim D."/>
            <person name="Ryu S."/>
            <person name="Kim W."/>
        </authorList>
    </citation>
    <scope>NUCLEOTIDE SEQUENCE [LARGE SCALE GENOMIC DNA]</scope>
    <source>
        <tissue evidence="2">Muscle</tissue>
    </source>
</reference>